<dbReference type="EMBL" id="ML977604">
    <property type="protein sequence ID" value="KAF1998394.1"/>
    <property type="molecule type" value="Genomic_DNA"/>
</dbReference>
<dbReference type="AlphaFoldDB" id="A0A6A5WBV9"/>
<feature type="compositionally biased region" description="Polar residues" evidence="1">
    <location>
        <begin position="1"/>
        <end position="22"/>
    </location>
</feature>
<evidence type="ECO:0000313" key="3">
    <source>
        <dbReference type="Proteomes" id="UP000799779"/>
    </source>
</evidence>
<dbReference type="Proteomes" id="UP000799779">
    <property type="component" value="Unassembled WGS sequence"/>
</dbReference>
<organism evidence="2 3">
    <name type="scientific">Amniculicola lignicola CBS 123094</name>
    <dbReference type="NCBI Taxonomy" id="1392246"/>
    <lineage>
        <taxon>Eukaryota</taxon>
        <taxon>Fungi</taxon>
        <taxon>Dikarya</taxon>
        <taxon>Ascomycota</taxon>
        <taxon>Pezizomycotina</taxon>
        <taxon>Dothideomycetes</taxon>
        <taxon>Pleosporomycetidae</taxon>
        <taxon>Pleosporales</taxon>
        <taxon>Amniculicolaceae</taxon>
        <taxon>Amniculicola</taxon>
    </lineage>
</organism>
<evidence type="ECO:0000313" key="2">
    <source>
        <dbReference type="EMBL" id="KAF1998394.1"/>
    </source>
</evidence>
<feature type="region of interest" description="Disordered" evidence="1">
    <location>
        <begin position="1"/>
        <end position="83"/>
    </location>
</feature>
<sequence>MTAMQNSYNPAQPNPMTRNNIYPTILPSHLRIHLHTHRDQKPQCHPRTHEPAKQQDITRHPKHHTPDTLQDPDAISNAKTKDIKRSLTIQNKTNITASDRQTDRLL</sequence>
<evidence type="ECO:0000256" key="1">
    <source>
        <dbReference type="SAM" id="MobiDB-lite"/>
    </source>
</evidence>
<proteinExistence type="predicted"/>
<accession>A0A6A5WBV9</accession>
<reference evidence="2" key="1">
    <citation type="journal article" date="2020" name="Stud. Mycol.">
        <title>101 Dothideomycetes genomes: a test case for predicting lifestyles and emergence of pathogens.</title>
        <authorList>
            <person name="Haridas S."/>
            <person name="Albert R."/>
            <person name="Binder M."/>
            <person name="Bloem J."/>
            <person name="Labutti K."/>
            <person name="Salamov A."/>
            <person name="Andreopoulos B."/>
            <person name="Baker S."/>
            <person name="Barry K."/>
            <person name="Bills G."/>
            <person name="Bluhm B."/>
            <person name="Cannon C."/>
            <person name="Castanera R."/>
            <person name="Culley D."/>
            <person name="Daum C."/>
            <person name="Ezra D."/>
            <person name="Gonzalez J."/>
            <person name="Henrissat B."/>
            <person name="Kuo A."/>
            <person name="Liang C."/>
            <person name="Lipzen A."/>
            <person name="Lutzoni F."/>
            <person name="Magnuson J."/>
            <person name="Mondo S."/>
            <person name="Nolan M."/>
            <person name="Ohm R."/>
            <person name="Pangilinan J."/>
            <person name="Park H.-J."/>
            <person name="Ramirez L."/>
            <person name="Alfaro M."/>
            <person name="Sun H."/>
            <person name="Tritt A."/>
            <person name="Yoshinaga Y."/>
            <person name="Zwiers L.-H."/>
            <person name="Turgeon B."/>
            <person name="Goodwin S."/>
            <person name="Spatafora J."/>
            <person name="Crous P."/>
            <person name="Grigoriev I."/>
        </authorList>
    </citation>
    <scope>NUCLEOTIDE SEQUENCE</scope>
    <source>
        <strain evidence="2">CBS 123094</strain>
    </source>
</reference>
<feature type="compositionally biased region" description="Basic and acidic residues" evidence="1">
    <location>
        <begin position="37"/>
        <end position="59"/>
    </location>
</feature>
<name>A0A6A5WBV9_9PLEO</name>
<protein>
    <submittedName>
        <fullName evidence="2">Uncharacterized protein</fullName>
    </submittedName>
</protein>
<keyword evidence="3" id="KW-1185">Reference proteome</keyword>
<gene>
    <name evidence="2" type="ORF">P154DRAFT_251086</name>
</gene>